<feature type="region of interest" description="Disordered" evidence="1">
    <location>
        <begin position="368"/>
        <end position="389"/>
    </location>
</feature>
<gene>
    <name evidence="2" type="ORF">Ga0074812_102124</name>
</gene>
<protein>
    <submittedName>
        <fullName evidence="2">Uncharacterized protein</fullName>
    </submittedName>
</protein>
<reference evidence="3" key="1">
    <citation type="submission" date="2015-11" db="EMBL/GenBank/DDBJ databases">
        <authorList>
            <person name="Varghese N."/>
        </authorList>
    </citation>
    <scope>NUCLEOTIDE SEQUENCE [LARGE SCALE GENOMIC DNA]</scope>
    <source>
        <strain evidence="3">DSM 45899</strain>
    </source>
</reference>
<dbReference type="AlphaFoldDB" id="A0A0S4QFW6"/>
<dbReference type="EMBL" id="FAOZ01000002">
    <property type="protein sequence ID" value="CUU54121.1"/>
    <property type="molecule type" value="Genomic_DNA"/>
</dbReference>
<evidence type="ECO:0000313" key="2">
    <source>
        <dbReference type="EMBL" id="CUU54121.1"/>
    </source>
</evidence>
<organism evidence="2 3">
    <name type="scientific">Parafrankia irregularis</name>
    <dbReference type="NCBI Taxonomy" id="795642"/>
    <lineage>
        <taxon>Bacteria</taxon>
        <taxon>Bacillati</taxon>
        <taxon>Actinomycetota</taxon>
        <taxon>Actinomycetes</taxon>
        <taxon>Frankiales</taxon>
        <taxon>Frankiaceae</taxon>
        <taxon>Parafrankia</taxon>
    </lineage>
</organism>
<sequence length="389" mass="43327">MVELLAFYSSILEGEAKLPNNSEEAISAAGLEYFYHEGRVQTRVKSESDFAHAGPYLSAVAGALSKPLPPERSEIVRKSLLTQIVSAFEVHLGALMRIHLSVHRKALGADEKEFSLADLLAYGSIEEAVEDLVDRRVEDFTRRGLEHWASQFERLGTPKMRDLAIDWDTFVEVLERRNAVVHHNSTVSRQYVARVREAKRNNIQLRSILRIDVPYLNSALPSVLAVGVGVGCSLALKLEKSEQSEIGNEIVDIQYSAMTQGWWSVAEKMGGVLPANMRAGIRLRCQVNSWISGQELNGPNSNRAEIERWDTSALAPIYKIAQRCLLGDYNAAVPEIIEIMKSGDLSEIDLRRWPLFKGLRENVDLAQIFPHESGNGPAEGPESLQQNPS</sequence>
<evidence type="ECO:0000256" key="1">
    <source>
        <dbReference type="SAM" id="MobiDB-lite"/>
    </source>
</evidence>
<proteinExistence type="predicted"/>
<accession>A0A0S4QFW6</accession>
<keyword evidence="3" id="KW-1185">Reference proteome</keyword>
<name>A0A0S4QFW6_9ACTN</name>
<evidence type="ECO:0000313" key="3">
    <source>
        <dbReference type="Proteomes" id="UP000198802"/>
    </source>
</evidence>
<dbReference type="Proteomes" id="UP000198802">
    <property type="component" value="Unassembled WGS sequence"/>
</dbReference>